<gene>
    <name evidence="1" type="ORF">M0R45_009438</name>
</gene>
<protein>
    <submittedName>
        <fullName evidence="1">Uncharacterized protein</fullName>
    </submittedName>
</protein>
<dbReference type="EMBL" id="JBEDUW010000002">
    <property type="protein sequence ID" value="KAK9943843.1"/>
    <property type="molecule type" value="Genomic_DNA"/>
</dbReference>
<evidence type="ECO:0000313" key="2">
    <source>
        <dbReference type="Proteomes" id="UP001457282"/>
    </source>
</evidence>
<keyword evidence="2" id="KW-1185">Reference proteome</keyword>
<evidence type="ECO:0000313" key="1">
    <source>
        <dbReference type="EMBL" id="KAK9943843.1"/>
    </source>
</evidence>
<reference evidence="1 2" key="1">
    <citation type="journal article" date="2023" name="G3 (Bethesda)">
        <title>A chromosome-length genome assembly and annotation of blackberry (Rubus argutus, cv. 'Hillquist').</title>
        <authorList>
            <person name="Bruna T."/>
            <person name="Aryal R."/>
            <person name="Dudchenko O."/>
            <person name="Sargent D.J."/>
            <person name="Mead D."/>
            <person name="Buti M."/>
            <person name="Cavallini A."/>
            <person name="Hytonen T."/>
            <person name="Andres J."/>
            <person name="Pham M."/>
            <person name="Weisz D."/>
            <person name="Mascagni F."/>
            <person name="Usai G."/>
            <person name="Natali L."/>
            <person name="Bassil N."/>
            <person name="Fernandez G.E."/>
            <person name="Lomsadze A."/>
            <person name="Armour M."/>
            <person name="Olukolu B."/>
            <person name="Poorten T."/>
            <person name="Britton C."/>
            <person name="Davik J."/>
            <person name="Ashrafi H."/>
            <person name="Aiden E.L."/>
            <person name="Borodovsky M."/>
            <person name="Worthington M."/>
        </authorList>
    </citation>
    <scope>NUCLEOTIDE SEQUENCE [LARGE SCALE GENOMIC DNA]</scope>
    <source>
        <strain evidence="1">PI 553951</strain>
    </source>
</reference>
<dbReference type="SUPFAM" id="SSF53756">
    <property type="entry name" value="UDP-Glycosyltransferase/glycogen phosphorylase"/>
    <property type="match status" value="1"/>
</dbReference>
<accession>A0AAW1Y7F5</accession>
<proteinExistence type="predicted"/>
<dbReference type="Gene3D" id="3.40.50.2000">
    <property type="entry name" value="Glycogen Phosphorylase B"/>
    <property type="match status" value="1"/>
</dbReference>
<organism evidence="1 2">
    <name type="scientific">Rubus argutus</name>
    <name type="common">Southern blackberry</name>
    <dbReference type="NCBI Taxonomy" id="59490"/>
    <lineage>
        <taxon>Eukaryota</taxon>
        <taxon>Viridiplantae</taxon>
        <taxon>Streptophyta</taxon>
        <taxon>Embryophyta</taxon>
        <taxon>Tracheophyta</taxon>
        <taxon>Spermatophyta</taxon>
        <taxon>Magnoliopsida</taxon>
        <taxon>eudicotyledons</taxon>
        <taxon>Gunneridae</taxon>
        <taxon>Pentapetalae</taxon>
        <taxon>rosids</taxon>
        <taxon>fabids</taxon>
        <taxon>Rosales</taxon>
        <taxon>Rosaceae</taxon>
        <taxon>Rosoideae</taxon>
        <taxon>Rosoideae incertae sedis</taxon>
        <taxon>Rubus</taxon>
    </lineage>
</organism>
<dbReference type="AlphaFoldDB" id="A0AAW1Y7F5"/>
<sequence length="73" mass="7734">MVEDIWGIGVIIEGGVFSKSGVLKSLALILTDEQGKKMRDKAQSLKEVVTEAAGPSGSAVQDFRTLVDLISSI</sequence>
<dbReference type="Proteomes" id="UP001457282">
    <property type="component" value="Unassembled WGS sequence"/>
</dbReference>
<name>A0AAW1Y7F5_RUBAR</name>
<comment type="caution">
    <text evidence="1">The sequence shown here is derived from an EMBL/GenBank/DDBJ whole genome shotgun (WGS) entry which is preliminary data.</text>
</comment>